<keyword evidence="3" id="KW-0238">DNA-binding</keyword>
<organism evidence="6 7">
    <name type="scientific">Caballeronia udeis</name>
    <dbReference type="NCBI Taxonomy" id="1232866"/>
    <lineage>
        <taxon>Bacteria</taxon>
        <taxon>Pseudomonadati</taxon>
        <taxon>Pseudomonadota</taxon>
        <taxon>Betaproteobacteria</taxon>
        <taxon>Burkholderiales</taxon>
        <taxon>Burkholderiaceae</taxon>
        <taxon>Caballeronia</taxon>
    </lineage>
</organism>
<dbReference type="AlphaFoldDB" id="A0A158J6K8"/>
<dbReference type="PROSITE" id="PS50931">
    <property type="entry name" value="HTH_LYSR"/>
    <property type="match status" value="1"/>
</dbReference>
<dbReference type="RefSeq" id="WP_062091377.1">
    <property type="nucleotide sequence ID" value="NZ_FCOK02000072.1"/>
</dbReference>
<accession>A0A158J6K8</accession>
<dbReference type="Pfam" id="PF03466">
    <property type="entry name" value="LysR_substrate"/>
    <property type="match status" value="1"/>
</dbReference>
<dbReference type="GO" id="GO:0003700">
    <property type="term" value="F:DNA-binding transcription factor activity"/>
    <property type="evidence" value="ECO:0007669"/>
    <property type="project" value="InterPro"/>
</dbReference>
<dbReference type="SUPFAM" id="SSF53850">
    <property type="entry name" value="Periplasmic binding protein-like II"/>
    <property type="match status" value="1"/>
</dbReference>
<name>A0A158J6K8_9BURK</name>
<dbReference type="Pfam" id="PF00126">
    <property type="entry name" value="HTH_1"/>
    <property type="match status" value="1"/>
</dbReference>
<dbReference type="EMBL" id="FCOK02000072">
    <property type="protein sequence ID" value="SAL63960.1"/>
    <property type="molecule type" value="Genomic_DNA"/>
</dbReference>
<keyword evidence="2" id="KW-0805">Transcription regulation</keyword>
<dbReference type="GO" id="GO:0043565">
    <property type="term" value="F:sequence-specific DNA binding"/>
    <property type="evidence" value="ECO:0007669"/>
    <property type="project" value="TreeGrafter"/>
</dbReference>
<dbReference type="InterPro" id="IPR036388">
    <property type="entry name" value="WH-like_DNA-bd_sf"/>
</dbReference>
<evidence type="ECO:0000256" key="3">
    <source>
        <dbReference type="ARBA" id="ARBA00023125"/>
    </source>
</evidence>
<dbReference type="PRINTS" id="PR00039">
    <property type="entry name" value="HTHLYSR"/>
</dbReference>
<dbReference type="InterPro" id="IPR005119">
    <property type="entry name" value="LysR_subst-bd"/>
</dbReference>
<dbReference type="InterPro" id="IPR036390">
    <property type="entry name" value="WH_DNA-bd_sf"/>
</dbReference>
<evidence type="ECO:0000256" key="4">
    <source>
        <dbReference type="ARBA" id="ARBA00023163"/>
    </source>
</evidence>
<dbReference type="OrthoDB" id="8849678at2"/>
<evidence type="ECO:0000313" key="6">
    <source>
        <dbReference type="EMBL" id="SAL63960.1"/>
    </source>
</evidence>
<dbReference type="Proteomes" id="UP000054683">
    <property type="component" value="Unassembled WGS sequence"/>
</dbReference>
<keyword evidence="4" id="KW-0804">Transcription</keyword>
<evidence type="ECO:0000259" key="5">
    <source>
        <dbReference type="PROSITE" id="PS50931"/>
    </source>
</evidence>
<proteinExistence type="inferred from homology"/>
<dbReference type="PANTHER" id="PTHR30427">
    <property type="entry name" value="TRANSCRIPTIONAL ACTIVATOR PROTEIN LYSR"/>
    <property type="match status" value="1"/>
</dbReference>
<sequence length="309" mass="34381">MARLNAKQMEVFVAVMTHGSITAAGQRLNVSQPAVSRMIERFEQEAGFVAFERRRGKLVPTPEAEIFFAEVTQVYRGLDYLNEVAREIGTTRRGYLRVGVFPAFAEGWITERITRYVAGREELLTSLEPMSTDSVIEAVSRQTIDLGIALRASDREGLRSEEITSSEIVCILPKGHRLTGRPLLQPTDLSGEDFISMAAKVKARTSIDAVFDSSGVERRIRAETPWASTVCHMVAHGLGVGLVIHESALEFAHLGYHIAAFKPRIDYRAYLITSTARPLSTAAKGFRDMLLLEFDQAKKAPRASKRWPT</sequence>
<dbReference type="SUPFAM" id="SSF46785">
    <property type="entry name" value="Winged helix' DNA-binding domain"/>
    <property type="match status" value="1"/>
</dbReference>
<dbReference type="PANTHER" id="PTHR30427:SF1">
    <property type="entry name" value="TRANSCRIPTIONAL ACTIVATOR PROTEIN LYSR"/>
    <property type="match status" value="1"/>
</dbReference>
<evidence type="ECO:0000256" key="2">
    <source>
        <dbReference type="ARBA" id="ARBA00023015"/>
    </source>
</evidence>
<evidence type="ECO:0000256" key="1">
    <source>
        <dbReference type="ARBA" id="ARBA00009437"/>
    </source>
</evidence>
<feature type="domain" description="HTH lysR-type" evidence="5">
    <location>
        <begin position="4"/>
        <end position="61"/>
    </location>
</feature>
<gene>
    <name evidence="6" type="ORF">AWB69_07186</name>
</gene>
<evidence type="ECO:0000313" key="7">
    <source>
        <dbReference type="Proteomes" id="UP000054683"/>
    </source>
</evidence>
<dbReference type="GO" id="GO:0010628">
    <property type="term" value="P:positive regulation of gene expression"/>
    <property type="evidence" value="ECO:0007669"/>
    <property type="project" value="TreeGrafter"/>
</dbReference>
<dbReference type="InterPro" id="IPR000847">
    <property type="entry name" value="LysR_HTH_N"/>
</dbReference>
<protein>
    <submittedName>
        <fullName evidence="6">LysR family transcriptional regulator</fullName>
    </submittedName>
</protein>
<comment type="similarity">
    <text evidence="1">Belongs to the LysR transcriptional regulatory family.</text>
</comment>
<dbReference type="Gene3D" id="1.10.10.10">
    <property type="entry name" value="Winged helix-like DNA-binding domain superfamily/Winged helix DNA-binding domain"/>
    <property type="match status" value="1"/>
</dbReference>
<dbReference type="Gene3D" id="3.40.190.290">
    <property type="match status" value="1"/>
</dbReference>
<reference evidence="6 7" key="1">
    <citation type="submission" date="2016-01" db="EMBL/GenBank/DDBJ databases">
        <authorList>
            <person name="Oliw E.H."/>
        </authorList>
    </citation>
    <scope>NUCLEOTIDE SEQUENCE [LARGE SCALE GENOMIC DNA]</scope>
    <source>
        <strain evidence="6">LMG 27134</strain>
    </source>
</reference>